<comment type="caution">
    <text evidence="2">The sequence shown here is derived from an EMBL/GenBank/DDBJ whole genome shotgun (WGS) entry which is preliminary data.</text>
</comment>
<feature type="transmembrane region" description="Helical" evidence="1">
    <location>
        <begin position="329"/>
        <end position="351"/>
    </location>
</feature>
<reference evidence="2 3" key="1">
    <citation type="journal article" date="2013" name="Int. J. Syst. Evol. Microbiol.">
        <title>Roseomonas aerophila sp. nov., isolated from air.</title>
        <authorList>
            <person name="Kim S.J."/>
            <person name="Weon H.Y."/>
            <person name="Ahn J.H."/>
            <person name="Hong S.B."/>
            <person name="Seok S.J."/>
            <person name="Whang K.S."/>
            <person name="Kwon S.W."/>
        </authorList>
    </citation>
    <scope>NUCLEOTIDE SEQUENCE [LARGE SCALE GENOMIC DNA]</scope>
    <source>
        <strain evidence="2 3">NBRC 108923</strain>
    </source>
</reference>
<accession>A0ABR7RKC4</accession>
<feature type="transmembrane region" description="Helical" evidence="1">
    <location>
        <begin position="305"/>
        <end position="323"/>
    </location>
</feature>
<feature type="transmembrane region" description="Helical" evidence="1">
    <location>
        <begin position="79"/>
        <end position="101"/>
    </location>
</feature>
<feature type="transmembrane region" description="Helical" evidence="1">
    <location>
        <begin position="35"/>
        <end position="59"/>
    </location>
</feature>
<name>A0ABR7RKC4_9PROT</name>
<feature type="transmembrane region" description="Helical" evidence="1">
    <location>
        <begin position="280"/>
        <end position="298"/>
    </location>
</feature>
<evidence type="ECO:0000313" key="3">
    <source>
        <dbReference type="Proteomes" id="UP000626026"/>
    </source>
</evidence>
<feature type="transmembrane region" description="Helical" evidence="1">
    <location>
        <begin position="234"/>
        <end position="255"/>
    </location>
</feature>
<keyword evidence="1" id="KW-1133">Transmembrane helix</keyword>
<proteinExistence type="predicted"/>
<feature type="transmembrane region" description="Helical" evidence="1">
    <location>
        <begin position="138"/>
        <end position="155"/>
    </location>
</feature>
<organism evidence="2 3">
    <name type="scientific">Teichococcus aerophilus</name>
    <dbReference type="NCBI Taxonomy" id="1224513"/>
    <lineage>
        <taxon>Bacteria</taxon>
        <taxon>Pseudomonadati</taxon>
        <taxon>Pseudomonadota</taxon>
        <taxon>Alphaproteobacteria</taxon>
        <taxon>Acetobacterales</taxon>
        <taxon>Roseomonadaceae</taxon>
        <taxon>Roseomonas</taxon>
    </lineage>
</organism>
<gene>
    <name evidence="2" type="ORF">IBL26_07110</name>
</gene>
<keyword evidence="3" id="KW-1185">Reference proteome</keyword>
<dbReference type="EMBL" id="JACTVA010000008">
    <property type="protein sequence ID" value="MBC9206602.1"/>
    <property type="molecule type" value="Genomic_DNA"/>
</dbReference>
<sequence length="543" mass="59465">MVATRRGSSGVSHSFPGLPDGLAPRQTSLRASTRTTLICGGVVLAALAVVLFTLLRAPMKDDVAWLLWVARQWLKGQRLYIDVVEVNPPLIVWISAIPVLIGDAIGVSAKTVAVYLFAASALWSSWLSARLLQGVAPAFQRVPVTFAVIACVVLLMPGVEFGQREHLMIMAVLPHLCVLIRALEGHSNSFGMVAGSSIAAGLGVSLKPRYLLCLATVELVGWLQRGFKLRLSPFIAFGVAGLYVLAILAFFPSFIDRAVPLAVTLYGGTDTSLPELVLESWRLLAGVGVAALLILALPKDSPGRTVMAVLSGFAIAATLAMFLDGKNWFYHRIPATIAVVLALLYWCAEAAMTRRKAGTRPDLRYVALMVLALVPLAMQADKLGERLHERLALAVEPDNSTEVKLERLIRRERVRTYVAFSEWIGLGFPVVDDTGVTWASRFDSMWALRGELWRARMDGKPPAEWPMRLWVAQDFIRGCPDLVVVDRRRGTEDINYPSVLAQADAEFAEVWARYRQIALLDGLQVFKRDGEGCATAPPVENNE</sequence>
<keyword evidence="1" id="KW-0472">Membrane</keyword>
<evidence type="ECO:0008006" key="4">
    <source>
        <dbReference type="Google" id="ProtNLM"/>
    </source>
</evidence>
<feature type="transmembrane region" description="Helical" evidence="1">
    <location>
        <begin position="363"/>
        <end position="380"/>
    </location>
</feature>
<evidence type="ECO:0000256" key="1">
    <source>
        <dbReference type="SAM" id="Phobius"/>
    </source>
</evidence>
<protein>
    <recommendedName>
        <fullName evidence="4">Glycosyltransferase RgtA/B/C/D-like domain-containing protein</fullName>
    </recommendedName>
</protein>
<feature type="transmembrane region" description="Helical" evidence="1">
    <location>
        <begin position="113"/>
        <end position="132"/>
    </location>
</feature>
<keyword evidence="1" id="KW-0812">Transmembrane</keyword>
<dbReference type="Proteomes" id="UP000626026">
    <property type="component" value="Unassembled WGS sequence"/>
</dbReference>
<evidence type="ECO:0000313" key="2">
    <source>
        <dbReference type="EMBL" id="MBC9206602.1"/>
    </source>
</evidence>